<evidence type="ECO:0000313" key="8">
    <source>
        <dbReference type="Proteomes" id="UP000033500"/>
    </source>
</evidence>
<protein>
    <submittedName>
        <fullName evidence="7">LysR family transcriptional regulator</fullName>
    </submittedName>
</protein>
<reference evidence="7 8" key="1">
    <citation type="submission" date="2015-03" db="EMBL/GenBank/DDBJ databases">
        <title>Comparative genomics of Pseudomonas insights into diversity of traits involved in vanlence and defense.</title>
        <authorList>
            <person name="Qin Y."/>
        </authorList>
    </citation>
    <scope>NUCLEOTIDE SEQUENCE [LARGE SCALE GENOMIC DNA]</scope>
    <source>
        <strain evidence="7 8">C3</strain>
    </source>
</reference>
<dbReference type="Gene3D" id="1.10.10.10">
    <property type="entry name" value="Winged helix-like DNA-binding domain superfamily/Winged helix DNA-binding domain"/>
    <property type="match status" value="1"/>
</dbReference>
<dbReference type="InterPro" id="IPR000847">
    <property type="entry name" value="LysR_HTH_N"/>
</dbReference>
<keyword evidence="2" id="KW-0805">Transcription regulation</keyword>
<dbReference type="Pfam" id="PF03466">
    <property type="entry name" value="LysR_substrate"/>
    <property type="match status" value="1"/>
</dbReference>
<dbReference type="GO" id="GO:0009089">
    <property type="term" value="P:lysine biosynthetic process via diaminopimelate"/>
    <property type="evidence" value="ECO:0007669"/>
    <property type="project" value="TreeGrafter"/>
</dbReference>
<evidence type="ECO:0000256" key="4">
    <source>
        <dbReference type="ARBA" id="ARBA00023163"/>
    </source>
</evidence>
<dbReference type="PANTHER" id="PTHR30427">
    <property type="entry name" value="TRANSCRIPTIONAL ACTIVATOR PROTEIN LYSR"/>
    <property type="match status" value="1"/>
</dbReference>
<dbReference type="AlphaFoldDB" id="A0A0F4TXF9"/>
<comment type="caution">
    <text evidence="7">The sequence shown here is derived from an EMBL/GenBank/DDBJ whole genome shotgun (WGS) entry which is preliminary data.</text>
</comment>
<dbReference type="InterPro" id="IPR005119">
    <property type="entry name" value="LysR_subst-bd"/>
</dbReference>
<accession>A0A0F4TXF9</accession>
<feature type="coiled-coil region" evidence="5">
    <location>
        <begin position="61"/>
        <end position="88"/>
    </location>
</feature>
<sequence length="320" mass="34492">MRLRHIEIFQAIRQTGSVSGAAQLLHVSQPAVSKVLQHAEQQLGFPLFLRVRGKLQATPEALELEREVDKVTESLQGVRRLAQSLRREPGHSVRIGAIPALALSLLPPAINEWTQRYPDIVCELSSAHSRELMQNLLMREVDVALTLQLPDHPGLKAQALACGVLVALAPLGYWTDDALSQPLPLIELAGAPLIGLSSADPLAARLDSYLEAVDPPPRVRIAVQTYSLARAMVESGAGLAVIDPFTALGASPATTAIRPLAPALPITLYAVTRADEPPPHTLSDLLQVFSRRAQAQLDHLYPCGSELARECDGSVSDDVD</sequence>
<gene>
    <name evidence="7" type="ORF">VC34_03420</name>
</gene>
<dbReference type="PROSITE" id="PS50931">
    <property type="entry name" value="HTH_LYSR"/>
    <property type="match status" value="1"/>
</dbReference>
<dbReference type="GO" id="GO:0003700">
    <property type="term" value="F:DNA-binding transcription factor activity"/>
    <property type="evidence" value="ECO:0007669"/>
    <property type="project" value="InterPro"/>
</dbReference>
<dbReference type="Proteomes" id="UP000033500">
    <property type="component" value="Unassembled WGS sequence"/>
</dbReference>
<dbReference type="PANTHER" id="PTHR30427:SF1">
    <property type="entry name" value="TRANSCRIPTIONAL ACTIVATOR PROTEIN LYSR"/>
    <property type="match status" value="1"/>
</dbReference>
<dbReference type="Pfam" id="PF00126">
    <property type="entry name" value="HTH_1"/>
    <property type="match status" value="1"/>
</dbReference>
<dbReference type="RefSeq" id="WP_046045250.1">
    <property type="nucleotide sequence ID" value="NZ_LACD01000002.1"/>
</dbReference>
<evidence type="ECO:0000259" key="6">
    <source>
        <dbReference type="PROSITE" id="PS50931"/>
    </source>
</evidence>
<evidence type="ECO:0000256" key="1">
    <source>
        <dbReference type="ARBA" id="ARBA00009437"/>
    </source>
</evidence>
<evidence type="ECO:0000313" key="7">
    <source>
        <dbReference type="EMBL" id="KJZ48774.1"/>
    </source>
</evidence>
<keyword evidence="3" id="KW-0238">DNA-binding</keyword>
<evidence type="ECO:0000256" key="5">
    <source>
        <dbReference type="SAM" id="Coils"/>
    </source>
</evidence>
<name>A0A0F4TXF9_PSEFL</name>
<dbReference type="SUPFAM" id="SSF46785">
    <property type="entry name" value="Winged helix' DNA-binding domain"/>
    <property type="match status" value="1"/>
</dbReference>
<organism evidence="7 8">
    <name type="scientific">Pseudomonas fluorescens</name>
    <dbReference type="NCBI Taxonomy" id="294"/>
    <lineage>
        <taxon>Bacteria</taxon>
        <taxon>Pseudomonadati</taxon>
        <taxon>Pseudomonadota</taxon>
        <taxon>Gammaproteobacteria</taxon>
        <taxon>Pseudomonadales</taxon>
        <taxon>Pseudomonadaceae</taxon>
        <taxon>Pseudomonas</taxon>
    </lineage>
</organism>
<proteinExistence type="inferred from homology"/>
<evidence type="ECO:0000256" key="2">
    <source>
        <dbReference type="ARBA" id="ARBA00023015"/>
    </source>
</evidence>
<comment type="similarity">
    <text evidence="1">Belongs to the LysR transcriptional regulatory family.</text>
</comment>
<dbReference type="Gene3D" id="3.40.190.10">
    <property type="entry name" value="Periplasmic binding protein-like II"/>
    <property type="match status" value="2"/>
</dbReference>
<dbReference type="GO" id="GO:0043565">
    <property type="term" value="F:sequence-specific DNA binding"/>
    <property type="evidence" value="ECO:0007669"/>
    <property type="project" value="TreeGrafter"/>
</dbReference>
<keyword evidence="5" id="KW-0175">Coiled coil</keyword>
<dbReference type="SUPFAM" id="SSF53850">
    <property type="entry name" value="Periplasmic binding protein-like II"/>
    <property type="match status" value="1"/>
</dbReference>
<dbReference type="PATRIC" id="fig|294.131.peg.1805"/>
<dbReference type="EMBL" id="LACD01000002">
    <property type="protein sequence ID" value="KJZ48774.1"/>
    <property type="molecule type" value="Genomic_DNA"/>
</dbReference>
<evidence type="ECO:0000256" key="3">
    <source>
        <dbReference type="ARBA" id="ARBA00023125"/>
    </source>
</evidence>
<keyword evidence="4" id="KW-0804">Transcription</keyword>
<dbReference type="InterPro" id="IPR036390">
    <property type="entry name" value="WH_DNA-bd_sf"/>
</dbReference>
<dbReference type="InterPro" id="IPR036388">
    <property type="entry name" value="WH-like_DNA-bd_sf"/>
</dbReference>
<feature type="domain" description="HTH lysR-type" evidence="6">
    <location>
        <begin position="1"/>
        <end position="58"/>
    </location>
</feature>
<dbReference type="GO" id="GO:0010628">
    <property type="term" value="P:positive regulation of gene expression"/>
    <property type="evidence" value="ECO:0007669"/>
    <property type="project" value="TreeGrafter"/>
</dbReference>
<dbReference type="PRINTS" id="PR00039">
    <property type="entry name" value="HTHLYSR"/>
</dbReference>